<gene>
    <name evidence="2" type="ORF">H206_01386</name>
</gene>
<name>A0A444IZI4_9BACT</name>
<accession>A0A444IZI4</accession>
<proteinExistence type="predicted"/>
<reference evidence="2 3" key="1">
    <citation type="submission" date="2017-01" db="EMBL/GenBank/DDBJ databases">
        <title>The cable genome- insights into the physiology and evolution of filamentous bacteria capable of sulfide oxidation via long distance electron transfer.</title>
        <authorList>
            <person name="Schreiber L."/>
            <person name="Bjerg J.T."/>
            <person name="Boggild A."/>
            <person name="Van De Vossenberg J."/>
            <person name="Meysman F."/>
            <person name="Nielsen L.P."/>
            <person name="Schramm A."/>
            <person name="Kjeldsen K.U."/>
        </authorList>
    </citation>
    <scope>NUCLEOTIDE SEQUENCE [LARGE SCALE GENOMIC DNA]</scope>
    <source>
        <strain evidence="2">MCF</strain>
    </source>
</reference>
<comment type="caution">
    <text evidence="2">The sequence shown here is derived from an EMBL/GenBank/DDBJ whole genome shotgun (WGS) entry which is preliminary data.</text>
</comment>
<keyword evidence="3" id="KW-1185">Reference proteome</keyword>
<protein>
    <submittedName>
        <fullName evidence="2">ABC-type uncharacterized transport system, substrate-binding protein</fullName>
    </submittedName>
</protein>
<evidence type="ECO:0000256" key="1">
    <source>
        <dbReference type="SAM" id="SignalP"/>
    </source>
</evidence>
<sequence length="311" mass="35055">MRSKIFLLLLAVLCEQLPVSLYAADIDYPIALLFSDNESVYQGPMKAFRTEIDHPVHVFNLQGDIKKDPTLKRRIFSTNPRLIFALGAKAAFTAKLWTREHQDIPVLFALVLNWQRYKLMDQKNMAGIAGEIAPGTTFANITVFSPDIKRIGVIYSAHSEKALQQAKEAAEIFNIELYGKKINRSKDFKRSFKKLRGQVDAFLVLNDPVIYTLENMDWLKIRCIKEKLPCIGQSKNIVEHGLVLSINPDIADIGSQAASIAKNIINRHQRTDYIGVMPPLGTQIIINRTTAKRIGLILHQASLDMATQVID</sequence>
<feature type="signal peptide" evidence="1">
    <location>
        <begin position="1"/>
        <end position="23"/>
    </location>
</feature>
<dbReference type="InterPro" id="IPR007487">
    <property type="entry name" value="ABC_transpt-TYRBP-like"/>
</dbReference>
<evidence type="ECO:0000313" key="3">
    <source>
        <dbReference type="Proteomes" id="UP000287853"/>
    </source>
</evidence>
<dbReference type="PANTHER" id="PTHR35271">
    <property type="entry name" value="ABC TRANSPORTER, SUBSTRATE-BINDING LIPOPROTEIN-RELATED"/>
    <property type="match status" value="1"/>
</dbReference>
<dbReference type="PANTHER" id="PTHR35271:SF1">
    <property type="entry name" value="ABC TRANSPORTER, SUBSTRATE-BINDING LIPOPROTEIN"/>
    <property type="match status" value="1"/>
</dbReference>
<dbReference type="Gene3D" id="3.40.50.2300">
    <property type="match status" value="2"/>
</dbReference>
<dbReference type="Pfam" id="PF04392">
    <property type="entry name" value="ABC_sub_bind"/>
    <property type="match status" value="1"/>
</dbReference>
<dbReference type="Proteomes" id="UP000287853">
    <property type="component" value="Unassembled WGS sequence"/>
</dbReference>
<keyword evidence="1" id="KW-0732">Signal</keyword>
<organism evidence="2 3">
    <name type="scientific">Candidatus Electrothrix aarhusensis</name>
    <dbReference type="NCBI Taxonomy" id="1859131"/>
    <lineage>
        <taxon>Bacteria</taxon>
        <taxon>Pseudomonadati</taxon>
        <taxon>Thermodesulfobacteriota</taxon>
        <taxon>Desulfobulbia</taxon>
        <taxon>Desulfobulbales</taxon>
        <taxon>Desulfobulbaceae</taxon>
        <taxon>Candidatus Electrothrix</taxon>
    </lineage>
</organism>
<evidence type="ECO:0000313" key="2">
    <source>
        <dbReference type="EMBL" id="RWX46308.1"/>
    </source>
</evidence>
<dbReference type="AlphaFoldDB" id="A0A444IZI4"/>
<dbReference type="EMBL" id="MTKO01000066">
    <property type="protein sequence ID" value="RWX46308.1"/>
    <property type="molecule type" value="Genomic_DNA"/>
</dbReference>
<feature type="chain" id="PRO_5019429171" evidence="1">
    <location>
        <begin position="24"/>
        <end position="311"/>
    </location>
</feature>